<sequence>MNRLYSVFIGLLAFSAVLLGVLSVTGITELKWVYLLCYGLSVAVLLFPGGKGSTGKIGRLVILFLIFALIPYGWEQSPLFREGVDQYTPGVLGMILGWVLFAQGWKRES</sequence>
<accession>A0A7D4C508</accession>
<feature type="transmembrane region" description="Helical" evidence="1">
    <location>
        <begin position="57"/>
        <end position="74"/>
    </location>
</feature>
<dbReference type="KEGG" id="kpul:GXN76_03090"/>
<keyword evidence="3" id="KW-1185">Reference proteome</keyword>
<proteinExistence type="predicted"/>
<organism evidence="2 3">
    <name type="scientific">Kroppenstedtia pulmonis</name>
    <dbReference type="NCBI Taxonomy" id="1380685"/>
    <lineage>
        <taxon>Bacteria</taxon>
        <taxon>Bacillati</taxon>
        <taxon>Bacillota</taxon>
        <taxon>Bacilli</taxon>
        <taxon>Bacillales</taxon>
        <taxon>Thermoactinomycetaceae</taxon>
        <taxon>Kroppenstedtia</taxon>
    </lineage>
</organism>
<reference evidence="2 3" key="1">
    <citation type="submission" date="2020-01" db="EMBL/GenBank/DDBJ databases">
        <authorList>
            <person name="Gulvik C.A."/>
            <person name="Batra D.G."/>
        </authorList>
    </citation>
    <scope>NUCLEOTIDE SEQUENCE [LARGE SCALE GENOMIC DNA]</scope>
    <source>
        <strain evidence="2 3">W9323</strain>
    </source>
</reference>
<keyword evidence="1" id="KW-0472">Membrane</keyword>
<feature type="transmembrane region" description="Helical" evidence="1">
    <location>
        <begin position="33"/>
        <end position="50"/>
    </location>
</feature>
<dbReference type="Proteomes" id="UP000503088">
    <property type="component" value="Chromosome"/>
</dbReference>
<dbReference type="AlphaFoldDB" id="A0A7D4C508"/>
<evidence type="ECO:0000256" key="1">
    <source>
        <dbReference type="SAM" id="Phobius"/>
    </source>
</evidence>
<evidence type="ECO:0000313" key="3">
    <source>
        <dbReference type="Proteomes" id="UP000503088"/>
    </source>
</evidence>
<name>A0A7D4C508_9BACL</name>
<evidence type="ECO:0000313" key="2">
    <source>
        <dbReference type="EMBL" id="QKG83556.1"/>
    </source>
</evidence>
<protein>
    <submittedName>
        <fullName evidence="2">Uncharacterized protein</fullName>
    </submittedName>
</protein>
<gene>
    <name evidence="2" type="ORF">GXN76_03090</name>
</gene>
<keyword evidence="1" id="KW-0812">Transmembrane</keyword>
<dbReference type="EMBL" id="CP048104">
    <property type="protein sequence ID" value="QKG83556.1"/>
    <property type="molecule type" value="Genomic_DNA"/>
</dbReference>
<feature type="transmembrane region" description="Helical" evidence="1">
    <location>
        <begin position="86"/>
        <end position="105"/>
    </location>
</feature>
<keyword evidence="1" id="KW-1133">Transmembrane helix</keyword>
<dbReference type="RefSeq" id="WP_173220407.1">
    <property type="nucleotide sequence ID" value="NZ_CP048104.1"/>
</dbReference>